<reference evidence="1 2" key="1">
    <citation type="submission" date="2016-09" db="EMBL/GenBank/DDBJ databases">
        <title>Draft Genome Sequence of four Alteromonas macleodii strains isolated from copper coupons and grown long-term at elevated copper levels.</title>
        <authorList>
            <person name="Cusick K."/>
            <person name="Dale J."/>
            <person name="Little B."/>
            <person name="Biffinger J."/>
        </authorList>
    </citation>
    <scope>NUCLEOTIDE SEQUENCE [LARGE SCALE GENOMIC DNA]</scope>
    <source>
        <strain evidence="1 2">KCP01</strain>
    </source>
</reference>
<organism evidence="1 2">
    <name type="scientific">Alteromonas macleodii</name>
    <name type="common">Pseudoalteromonas macleodii</name>
    <dbReference type="NCBI Taxonomy" id="28108"/>
    <lineage>
        <taxon>Bacteria</taxon>
        <taxon>Pseudomonadati</taxon>
        <taxon>Pseudomonadota</taxon>
        <taxon>Gammaproteobacteria</taxon>
        <taxon>Alteromonadales</taxon>
        <taxon>Alteromonadaceae</taxon>
        <taxon>Alteromonas/Salinimonas group</taxon>
        <taxon>Alteromonas</taxon>
    </lineage>
</organism>
<evidence type="ECO:0000313" key="2">
    <source>
        <dbReference type="Proteomes" id="UP000095392"/>
    </source>
</evidence>
<accession>A0AB36FYX0</accession>
<dbReference type="AlphaFoldDB" id="A0AB36FYX0"/>
<evidence type="ECO:0000313" key="1">
    <source>
        <dbReference type="EMBL" id="OES34057.1"/>
    </source>
</evidence>
<dbReference type="EMBL" id="MIPY01000008">
    <property type="protein sequence ID" value="OES34057.1"/>
    <property type="molecule type" value="Genomic_DNA"/>
</dbReference>
<name>A0AB36FYX0_ALTMA</name>
<keyword evidence="2" id="KW-1185">Reference proteome</keyword>
<gene>
    <name evidence="1" type="ORF">BFV95_0520</name>
</gene>
<dbReference type="Proteomes" id="UP000095392">
    <property type="component" value="Unassembled WGS sequence"/>
</dbReference>
<sequence>MQLAIRTHNFFEFVNVSLSSLLVVTIAQDTKRPRGSQSRYAMF</sequence>
<comment type="caution">
    <text evidence="1">The sequence shown here is derived from an EMBL/GenBank/DDBJ whole genome shotgun (WGS) entry which is preliminary data.</text>
</comment>
<protein>
    <submittedName>
        <fullName evidence="1">Uncharacterized protein</fullName>
    </submittedName>
</protein>
<proteinExistence type="predicted"/>